<sequence>MIFFSFFFLRWILALLCRQAGMISARCNLCLPDSSHPLASASCVAGITGNHHHSRLIFVSLVEMGFCHVSQAGLELLITSSDPPTSASQSAGITGVSHCARPAIILSEGQAVVYRVYIPCFPDTFIH</sequence>
<evidence type="ECO:0008006" key="4">
    <source>
        <dbReference type="Google" id="ProtNLM"/>
    </source>
</evidence>
<dbReference type="Ensembl" id="ENSMMUT00000095079.1">
    <property type="protein sequence ID" value="ENSMMUP00000065844.1"/>
    <property type="gene ID" value="ENSMMUG00000056122.1"/>
</dbReference>
<protein>
    <recommendedName>
        <fullName evidence="4">Secreted protein</fullName>
    </recommendedName>
</protein>
<dbReference type="Bgee" id="ENSMMUG00000056122">
    <property type="expression patterns" value="Expressed in spermatid and 5 other cell types or tissues"/>
</dbReference>
<dbReference type="AlphaFoldDB" id="A0A5F7ZKZ4"/>
<proteinExistence type="predicted"/>
<accession>A0A5F7ZKZ4</accession>
<feature type="chain" id="PRO_5023871527" description="Secreted protein" evidence="1">
    <location>
        <begin position="26"/>
        <end position="127"/>
    </location>
</feature>
<dbReference type="PANTHER" id="PTHR12138">
    <property type="entry name" value="PRIMATE-EXPANDED PROTEIN FAMILY"/>
    <property type="match status" value="1"/>
</dbReference>
<dbReference type="PANTHER" id="PTHR12138:SF133">
    <property type="entry name" value="SECRETED PROTEIN"/>
    <property type="match status" value="1"/>
</dbReference>
<keyword evidence="3" id="KW-1185">Reference proteome</keyword>
<reference evidence="3" key="1">
    <citation type="journal article" date="2007" name="Science">
        <title>Evolutionary and biomedical insights from the rhesus macaque genome.</title>
        <authorList>
            <person name="Gibbs R.A."/>
            <person name="Rogers J."/>
            <person name="Katze M.G."/>
            <person name="Bumgarner R."/>
            <person name="Weinstock G.M."/>
            <person name="Mardis E.R."/>
            <person name="Remington K.A."/>
            <person name="Strausberg R.L."/>
            <person name="Venter J.C."/>
            <person name="Wilson R.K."/>
            <person name="Batzer M.A."/>
            <person name="Bustamante C.D."/>
            <person name="Eichler E.E."/>
            <person name="Hahn M.W."/>
            <person name="Hardison R.C."/>
            <person name="Makova K.D."/>
            <person name="Miller W."/>
            <person name="Milosavljevic A."/>
            <person name="Palermo R.E."/>
            <person name="Siepel A."/>
            <person name="Sikela J.M."/>
            <person name="Attaway T."/>
            <person name="Bell S."/>
            <person name="Bernard K.E."/>
            <person name="Buhay C.J."/>
            <person name="Chandrabose M.N."/>
            <person name="Dao M."/>
            <person name="Davis C."/>
            <person name="Delehaunty K.D."/>
            <person name="Ding Y."/>
            <person name="Dinh H.H."/>
            <person name="Dugan-Rocha S."/>
            <person name="Fulton L.A."/>
            <person name="Gabisi R.A."/>
            <person name="Garner T.T."/>
            <person name="Godfrey J."/>
            <person name="Hawes A.C."/>
            <person name="Hernandez J."/>
            <person name="Hines S."/>
            <person name="Holder M."/>
            <person name="Hume J."/>
            <person name="Jhangiani S.N."/>
            <person name="Joshi V."/>
            <person name="Khan Z.M."/>
            <person name="Kirkness E.F."/>
            <person name="Cree A."/>
            <person name="Fowler R.G."/>
            <person name="Lee S."/>
            <person name="Lewis L.R."/>
            <person name="Li Z."/>
            <person name="Liu Y.-S."/>
            <person name="Moore S.M."/>
            <person name="Muzny D."/>
            <person name="Nazareth L.V."/>
            <person name="Ngo D.N."/>
            <person name="Okwuonu G.O."/>
            <person name="Pai G."/>
            <person name="Parker D."/>
            <person name="Paul H.A."/>
            <person name="Pfannkoch C."/>
            <person name="Pohl C.S."/>
            <person name="Rogers Y.-H.C."/>
            <person name="Ruiz S.J."/>
            <person name="Sabo A."/>
            <person name="Santibanez J."/>
            <person name="Schneider B.W."/>
            <person name="Smith S.M."/>
            <person name="Sodergren E."/>
            <person name="Svatek A.F."/>
            <person name="Utterback T.R."/>
            <person name="Vattathil S."/>
            <person name="Warren W."/>
            <person name="White C.S."/>
            <person name="Chinwalla A.T."/>
            <person name="Feng Y."/>
            <person name="Halpern A.L."/>
            <person name="Hillier L.W."/>
            <person name="Huang X."/>
            <person name="Minx P."/>
            <person name="Nelson J.O."/>
            <person name="Pepin K.H."/>
            <person name="Qin X."/>
            <person name="Sutton G.G."/>
            <person name="Venter E."/>
            <person name="Walenz B.P."/>
            <person name="Wallis J.W."/>
            <person name="Worley K.C."/>
            <person name="Yang S.-P."/>
            <person name="Jones S.M."/>
            <person name="Marra M.A."/>
            <person name="Rocchi M."/>
            <person name="Schein J.E."/>
            <person name="Baertsch R."/>
            <person name="Clarke L."/>
            <person name="Csuros M."/>
            <person name="Glasscock J."/>
            <person name="Harris R.A."/>
            <person name="Havlak P."/>
            <person name="Jackson A.R."/>
            <person name="Jiang H."/>
            <person name="Liu Y."/>
            <person name="Messina D.N."/>
            <person name="Shen Y."/>
            <person name="Song H.X.-Z."/>
            <person name="Wylie T."/>
            <person name="Zhang L."/>
            <person name="Birney E."/>
            <person name="Han K."/>
            <person name="Konkel M.K."/>
            <person name="Lee J."/>
            <person name="Smit A.F.A."/>
            <person name="Ullmer B."/>
            <person name="Wang H."/>
            <person name="Xing J."/>
            <person name="Burhans R."/>
            <person name="Cheng Z."/>
            <person name="Karro J.E."/>
            <person name="Ma J."/>
            <person name="Raney B."/>
            <person name="She X."/>
            <person name="Cox M.J."/>
            <person name="Demuth J.P."/>
            <person name="Dumas L.J."/>
            <person name="Han S.-G."/>
            <person name="Hopkins J."/>
            <person name="Karimpour-Fard A."/>
            <person name="Kim Y.H."/>
            <person name="Pollack J.R."/>
            <person name="Vinar T."/>
            <person name="Addo-Quaye C."/>
            <person name="Degenhardt J."/>
            <person name="Denby A."/>
            <person name="Hubisz M.J."/>
            <person name="Indap A."/>
            <person name="Kosiol C."/>
            <person name="Lahn B.T."/>
            <person name="Lawson H.A."/>
            <person name="Marklein A."/>
            <person name="Nielsen R."/>
            <person name="Vallender E.J."/>
            <person name="Clark A.G."/>
            <person name="Ferguson B."/>
            <person name="Hernandez R.D."/>
            <person name="Hirani K."/>
            <person name="Kehrer-Sawatzki H."/>
            <person name="Kolb J."/>
            <person name="Patil S."/>
            <person name="Pu L.-L."/>
            <person name="Ren Y."/>
            <person name="Smith D.G."/>
            <person name="Wheeler D.A."/>
            <person name="Schenck I."/>
            <person name="Ball E.V."/>
            <person name="Chen R."/>
            <person name="Cooper D.N."/>
            <person name="Giardine B."/>
            <person name="Hsu F."/>
            <person name="Kent W.J."/>
            <person name="Lesk A."/>
            <person name="Nelson D.L."/>
            <person name="O'brien W.E."/>
            <person name="Pruefer K."/>
            <person name="Stenson P.D."/>
            <person name="Wallace J.C."/>
            <person name="Ke H."/>
            <person name="Liu X.-M."/>
            <person name="Wang P."/>
            <person name="Xiang A.P."/>
            <person name="Yang F."/>
            <person name="Barber G.P."/>
            <person name="Haussler D."/>
            <person name="Karolchik D."/>
            <person name="Kern A.D."/>
            <person name="Kuhn R.M."/>
            <person name="Smith K.E."/>
            <person name="Zwieg A.S."/>
        </authorList>
    </citation>
    <scope>NUCLEOTIDE SEQUENCE [LARGE SCALE GENOMIC DNA]</scope>
    <source>
        <strain evidence="3">17573</strain>
    </source>
</reference>
<dbReference type="VEuPathDB" id="HostDB:ENSMMUG00000056122"/>
<keyword evidence="1" id="KW-0732">Signal</keyword>
<name>A0A5F7ZKZ4_MACMU</name>
<evidence type="ECO:0000313" key="3">
    <source>
        <dbReference type="Proteomes" id="UP000006718"/>
    </source>
</evidence>
<dbReference type="Proteomes" id="UP000006718">
    <property type="component" value="Chromosome 10"/>
</dbReference>
<reference evidence="2" key="3">
    <citation type="submission" date="2025-08" db="UniProtKB">
        <authorList>
            <consortium name="Ensembl"/>
        </authorList>
    </citation>
    <scope>IDENTIFICATION</scope>
    <source>
        <strain evidence="2">17573</strain>
    </source>
</reference>
<dbReference type="GeneTree" id="ENSGT01120000271815"/>
<organism evidence="2 3">
    <name type="scientific">Macaca mulatta</name>
    <name type="common">Rhesus macaque</name>
    <dbReference type="NCBI Taxonomy" id="9544"/>
    <lineage>
        <taxon>Eukaryota</taxon>
        <taxon>Metazoa</taxon>
        <taxon>Chordata</taxon>
        <taxon>Craniata</taxon>
        <taxon>Vertebrata</taxon>
        <taxon>Euteleostomi</taxon>
        <taxon>Mammalia</taxon>
        <taxon>Eutheria</taxon>
        <taxon>Euarchontoglires</taxon>
        <taxon>Primates</taxon>
        <taxon>Haplorrhini</taxon>
        <taxon>Catarrhini</taxon>
        <taxon>Cercopithecidae</taxon>
        <taxon>Cercopithecinae</taxon>
        <taxon>Macaca</taxon>
    </lineage>
</organism>
<reference evidence="2" key="2">
    <citation type="submission" date="2019-01" db="EMBL/GenBank/DDBJ databases">
        <authorList>
            <person name="Graves T."/>
            <person name="Eichler E.E."/>
            <person name="Wilson R.K."/>
        </authorList>
    </citation>
    <scope>NUCLEOTIDE SEQUENCE [LARGE SCALE GENOMIC DNA]</scope>
    <source>
        <strain evidence="2">17573</strain>
    </source>
</reference>
<evidence type="ECO:0000256" key="1">
    <source>
        <dbReference type="SAM" id="SignalP"/>
    </source>
</evidence>
<feature type="signal peptide" evidence="1">
    <location>
        <begin position="1"/>
        <end position="25"/>
    </location>
</feature>
<evidence type="ECO:0000313" key="2">
    <source>
        <dbReference type="Ensembl" id="ENSMMUP00000065844.1"/>
    </source>
</evidence>
<dbReference type="InParanoid" id="A0A5F7ZKZ4"/>
<dbReference type="PRINTS" id="PR02045">
    <property type="entry name" value="F138DOMAIN"/>
</dbReference>
<reference evidence="2" key="4">
    <citation type="submission" date="2025-09" db="UniProtKB">
        <authorList>
            <consortium name="Ensembl"/>
        </authorList>
    </citation>
    <scope>IDENTIFICATION</scope>
    <source>
        <strain evidence="2">17573</strain>
    </source>
</reference>